<dbReference type="Proteomes" id="UP000032076">
    <property type="component" value="Unassembled WGS sequence"/>
</dbReference>
<evidence type="ECO:0000313" key="2">
    <source>
        <dbReference type="Proteomes" id="UP000032076"/>
    </source>
</evidence>
<dbReference type="EMBL" id="JXLU01000020">
    <property type="protein sequence ID" value="KIO73808.1"/>
    <property type="molecule type" value="Genomic_DNA"/>
</dbReference>
<reference evidence="1 2" key="1">
    <citation type="submission" date="2015-01" db="EMBL/GenBank/DDBJ databases">
        <title>Draft Genome Sequences of Four Bacillus thermoamylovorans Strains, Isolated From Food Products.</title>
        <authorList>
            <person name="Krawcyk A.O."/>
            <person name="Berendsen E.M."/>
            <person name="Eijlander R.T."/>
            <person name="de Jong A."/>
            <person name="Wells-Bennik M."/>
            <person name="Kuipers O.P."/>
        </authorList>
    </citation>
    <scope>NUCLEOTIDE SEQUENCE [LARGE SCALE GENOMIC DNA]</scope>
    <source>
        <strain evidence="1 2">B4167</strain>
    </source>
</reference>
<sequence length="40" mass="4647">MDELPLYYFSGRLDLSQYKLTIQVWQNGAGISSTCIIYQM</sequence>
<organism evidence="1 2">
    <name type="scientific">Caldibacillus thermoamylovorans</name>
    <dbReference type="NCBI Taxonomy" id="35841"/>
    <lineage>
        <taxon>Bacteria</taxon>
        <taxon>Bacillati</taxon>
        <taxon>Bacillota</taxon>
        <taxon>Bacilli</taxon>
        <taxon>Bacillales</taxon>
        <taxon>Bacillaceae</taxon>
        <taxon>Caldibacillus</taxon>
    </lineage>
</organism>
<accession>A0ABD4AA84</accession>
<name>A0ABD4AA84_9BACI</name>
<evidence type="ECO:0000313" key="1">
    <source>
        <dbReference type="EMBL" id="KIO73808.1"/>
    </source>
</evidence>
<protein>
    <submittedName>
        <fullName evidence="1">Uncharacterized protein</fullName>
    </submittedName>
</protein>
<proteinExistence type="predicted"/>
<dbReference type="AlphaFoldDB" id="A0ABD4AA84"/>
<gene>
    <name evidence="1" type="ORF">B4167_1755</name>
</gene>
<comment type="caution">
    <text evidence="1">The sequence shown here is derived from an EMBL/GenBank/DDBJ whole genome shotgun (WGS) entry which is preliminary data.</text>
</comment>